<proteinExistence type="predicted"/>
<evidence type="ECO:0000256" key="1">
    <source>
        <dbReference type="SAM" id="Coils"/>
    </source>
</evidence>
<dbReference type="AlphaFoldDB" id="A0AAD7JK39"/>
<keyword evidence="1" id="KW-0175">Coiled coil</keyword>
<dbReference type="Proteomes" id="UP001215280">
    <property type="component" value="Unassembled WGS sequence"/>
</dbReference>
<feature type="compositionally biased region" description="Pro residues" evidence="2">
    <location>
        <begin position="276"/>
        <end position="287"/>
    </location>
</feature>
<comment type="caution">
    <text evidence="3">The sequence shown here is derived from an EMBL/GenBank/DDBJ whole genome shotgun (WGS) entry which is preliminary data.</text>
</comment>
<evidence type="ECO:0000313" key="4">
    <source>
        <dbReference type="Proteomes" id="UP001215280"/>
    </source>
</evidence>
<sequence>MDNNRTVDSLNYLTLQKAPEPFLTEYAIHYRISLTNAFNTRKDPDELAADVLAASGCRENPPSIPLLDSHLARYIDGVLHFCHRTPVDYADAAKYGAFLAERLPVPDDDYSDDEVAPRPSLPQPQHIMMEFVFPPKGRRQCEPTADTLAREAAGTWVPLRAPVPADYLGAMFEDLERESKSALREYAEAERAMKAATYEYESLRADIEEEKEAWKGLWADLEGIIGSEVVKSCVTRAARRVRGEIPRDEMELAMAEGDIPDPRKIVKWKARAASPKPVPAVSPPKSTPAPTLTRAPTLVPIQGASGPWIGTFGRPATSFAQDTFLKRRRDSDVDSDSGSDADSEGGPPSRAS</sequence>
<organism evidence="3 4">
    <name type="scientific">Mycena maculata</name>
    <dbReference type="NCBI Taxonomy" id="230809"/>
    <lineage>
        <taxon>Eukaryota</taxon>
        <taxon>Fungi</taxon>
        <taxon>Dikarya</taxon>
        <taxon>Basidiomycota</taxon>
        <taxon>Agaricomycotina</taxon>
        <taxon>Agaricomycetes</taxon>
        <taxon>Agaricomycetidae</taxon>
        <taxon>Agaricales</taxon>
        <taxon>Marasmiineae</taxon>
        <taxon>Mycenaceae</taxon>
        <taxon>Mycena</taxon>
    </lineage>
</organism>
<dbReference type="EMBL" id="JARJLG010000032">
    <property type="protein sequence ID" value="KAJ7766510.1"/>
    <property type="molecule type" value="Genomic_DNA"/>
</dbReference>
<evidence type="ECO:0000256" key="2">
    <source>
        <dbReference type="SAM" id="MobiDB-lite"/>
    </source>
</evidence>
<feature type="coiled-coil region" evidence="1">
    <location>
        <begin position="172"/>
        <end position="213"/>
    </location>
</feature>
<feature type="region of interest" description="Disordered" evidence="2">
    <location>
        <begin position="271"/>
        <end position="291"/>
    </location>
</feature>
<name>A0AAD7JK39_9AGAR</name>
<reference evidence="3" key="1">
    <citation type="submission" date="2023-03" db="EMBL/GenBank/DDBJ databases">
        <title>Massive genome expansion in bonnet fungi (Mycena s.s.) driven by repeated elements and novel gene families across ecological guilds.</title>
        <authorList>
            <consortium name="Lawrence Berkeley National Laboratory"/>
            <person name="Harder C.B."/>
            <person name="Miyauchi S."/>
            <person name="Viragh M."/>
            <person name="Kuo A."/>
            <person name="Thoen E."/>
            <person name="Andreopoulos B."/>
            <person name="Lu D."/>
            <person name="Skrede I."/>
            <person name="Drula E."/>
            <person name="Henrissat B."/>
            <person name="Morin E."/>
            <person name="Kohler A."/>
            <person name="Barry K."/>
            <person name="LaButti K."/>
            <person name="Morin E."/>
            <person name="Salamov A."/>
            <person name="Lipzen A."/>
            <person name="Mereny Z."/>
            <person name="Hegedus B."/>
            <person name="Baldrian P."/>
            <person name="Stursova M."/>
            <person name="Weitz H."/>
            <person name="Taylor A."/>
            <person name="Grigoriev I.V."/>
            <person name="Nagy L.G."/>
            <person name="Martin F."/>
            <person name="Kauserud H."/>
        </authorList>
    </citation>
    <scope>NUCLEOTIDE SEQUENCE</scope>
    <source>
        <strain evidence="3">CBHHK188m</strain>
    </source>
</reference>
<feature type="region of interest" description="Disordered" evidence="2">
    <location>
        <begin position="320"/>
        <end position="352"/>
    </location>
</feature>
<evidence type="ECO:0000313" key="3">
    <source>
        <dbReference type="EMBL" id="KAJ7766510.1"/>
    </source>
</evidence>
<keyword evidence="4" id="KW-1185">Reference proteome</keyword>
<gene>
    <name evidence="3" type="ORF">DFH07DRAFT_344689</name>
</gene>
<protein>
    <submittedName>
        <fullName evidence="3">Uncharacterized protein</fullName>
    </submittedName>
</protein>
<accession>A0AAD7JK39</accession>
<feature type="compositionally biased region" description="Acidic residues" evidence="2">
    <location>
        <begin position="333"/>
        <end position="343"/>
    </location>
</feature>